<dbReference type="Proteomes" id="UP000076128">
    <property type="component" value="Chromosome"/>
</dbReference>
<dbReference type="KEGG" id="daa:AKL17_4785"/>
<protein>
    <submittedName>
        <fullName evidence="1">Uncharacterized protein</fullName>
    </submittedName>
</protein>
<sequence length="46" mass="5013">MIAATNRPVAEVLTRPRIGATIAPIPAHADSYTQAFKRWKAFASLC</sequence>
<evidence type="ECO:0000313" key="1">
    <source>
        <dbReference type="EMBL" id="AMY71995.1"/>
    </source>
</evidence>
<keyword evidence="2" id="KW-1185">Reference proteome</keyword>
<accession>A0A159Z8W1</accession>
<organism evidence="1 2">
    <name type="scientific">Frigidibacter mobilis</name>
    <dbReference type="NCBI Taxonomy" id="1335048"/>
    <lineage>
        <taxon>Bacteria</taxon>
        <taxon>Pseudomonadati</taxon>
        <taxon>Pseudomonadota</taxon>
        <taxon>Alphaproteobacteria</taxon>
        <taxon>Rhodobacterales</taxon>
        <taxon>Paracoccaceae</taxon>
        <taxon>Frigidibacter</taxon>
    </lineage>
</organism>
<name>A0A159Z8W1_9RHOB</name>
<proteinExistence type="predicted"/>
<reference evidence="1 2" key="1">
    <citation type="submission" date="2015-09" db="EMBL/GenBank/DDBJ databases">
        <title>Complete genome sequence of Defluviimonas alba cai42t isolated from an oilfield in Xinjiang.</title>
        <authorList>
            <person name="Geng S."/>
            <person name="Pan X."/>
            <person name="Wu X."/>
        </authorList>
    </citation>
    <scope>NUCLEOTIDE SEQUENCE [LARGE SCALE GENOMIC DNA]</scope>
    <source>
        <strain evidence="2">cai42</strain>
    </source>
</reference>
<gene>
    <name evidence="1" type="ORF">AKL17_4785</name>
</gene>
<evidence type="ECO:0000313" key="2">
    <source>
        <dbReference type="Proteomes" id="UP000076128"/>
    </source>
</evidence>
<dbReference type="AlphaFoldDB" id="A0A159Z8W1"/>
<dbReference type="EMBL" id="CP012661">
    <property type="protein sequence ID" value="AMY71995.1"/>
    <property type="molecule type" value="Genomic_DNA"/>
</dbReference>
<dbReference type="STRING" id="1335048.AKL17_4785"/>